<evidence type="ECO:0000313" key="1">
    <source>
        <dbReference type="EMBL" id="GAA4915799.1"/>
    </source>
</evidence>
<gene>
    <name evidence="1" type="ORF">GCM10025790_08530</name>
</gene>
<evidence type="ECO:0008006" key="3">
    <source>
        <dbReference type="Google" id="ProtNLM"/>
    </source>
</evidence>
<dbReference type="SUPFAM" id="SSF54786">
    <property type="entry name" value="YcfA/nrd intein domain"/>
    <property type="match status" value="1"/>
</dbReference>
<keyword evidence="2" id="KW-1185">Reference proteome</keyword>
<evidence type="ECO:0000313" key="2">
    <source>
        <dbReference type="Proteomes" id="UP001500368"/>
    </source>
</evidence>
<dbReference type="EMBL" id="BAABLW010000005">
    <property type="protein sequence ID" value="GAA4915799.1"/>
    <property type="molecule type" value="Genomic_DNA"/>
</dbReference>
<organism evidence="1 2">
    <name type="scientific">Nesterenkonia rhizosphaerae</name>
    <dbReference type="NCBI Taxonomy" id="1348272"/>
    <lineage>
        <taxon>Bacteria</taxon>
        <taxon>Bacillati</taxon>
        <taxon>Actinomycetota</taxon>
        <taxon>Actinomycetes</taxon>
        <taxon>Micrococcales</taxon>
        <taxon>Micrococcaceae</taxon>
        <taxon>Nesterenkonia</taxon>
    </lineage>
</organism>
<name>A0ABP9FTH9_9MICC</name>
<reference evidence="2" key="1">
    <citation type="journal article" date="2019" name="Int. J. Syst. Evol. Microbiol.">
        <title>The Global Catalogue of Microorganisms (GCM) 10K type strain sequencing project: providing services to taxonomists for standard genome sequencing and annotation.</title>
        <authorList>
            <consortium name="The Broad Institute Genomics Platform"/>
            <consortium name="The Broad Institute Genome Sequencing Center for Infectious Disease"/>
            <person name="Wu L."/>
            <person name="Ma J."/>
        </authorList>
    </citation>
    <scope>NUCLEOTIDE SEQUENCE [LARGE SCALE GENOMIC DNA]</scope>
    <source>
        <strain evidence="2">JCM 19129</strain>
    </source>
</reference>
<protein>
    <recommendedName>
        <fullName evidence="3">Type II toxin-antitoxin system HicA family toxin</fullName>
    </recommendedName>
</protein>
<accession>A0ABP9FTH9</accession>
<dbReference type="Proteomes" id="UP001500368">
    <property type="component" value="Unassembled WGS sequence"/>
</dbReference>
<comment type="caution">
    <text evidence="1">The sequence shown here is derived from an EMBL/GenBank/DDBJ whole genome shotgun (WGS) entry which is preliminary data.</text>
</comment>
<proteinExistence type="predicted"/>
<sequence length="68" mass="7984">MNKEMRKLIKALEDAGYEVVYTKKGHPVVLDQEGRRVTTFSGTPSDRRSWLNQLAPLKRRGFDWPPRR</sequence>